<dbReference type="WBParaSite" id="SBAD_0000709801-mRNA-1">
    <property type="protein sequence ID" value="SBAD_0000709801-mRNA-1"/>
    <property type="gene ID" value="SBAD_0000709801"/>
</dbReference>
<evidence type="ECO:0000313" key="1">
    <source>
        <dbReference type="EMBL" id="VDP10931.1"/>
    </source>
</evidence>
<organism evidence="3">
    <name type="scientific">Soboliphyme baturini</name>
    <dbReference type="NCBI Taxonomy" id="241478"/>
    <lineage>
        <taxon>Eukaryota</taxon>
        <taxon>Metazoa</taxon>
        <taxon>Ecdysozoa</taxon>
        <taxon>Nematoda</taxon>
        <taxon>Enoplea</taxon>
        <taxon>Dorylaimia</taxon>
        <taxon>Dioctophymatida</taxon>
        <taxon>Dioctophymatoidea</taxon>
        <taxon>Soboliphymatidae</taxon>
        <taxon>Soboliphyme</taxon>
    </lineage>
</organism>
<dbReference type="OrthoDB" id="8195432at2759"/>
<name>A0A183IT88_9BILA</name>
<dbReference type="EMBL" id="UZAM01010083">
    <property type="protein sequence ID" value="VDP10931.1"/>
    <property type="molecule type" value="Genomic_DNA"/>
</dbReference>
<dbReference type="Proteomes" id="UP000270296">
    <property type="component" value="Unassembled WGS sequence"/>
</dbReference>
<keyword evidence="2" id="KW-1185">Reference proteome</keyword>
<accession>A0A183IT88</accession>
<reference evidence="3" key="1">
    <citation type="submission" date="2016-06" db="UniProtKB">
        <authorList>
            <consortium name="WormBaseParasite"/>
        </authorList>
    </citation>
    <scope>IDENTIFICATION</scope>
</reference>
<proteinExistence type="predicted"/>
<dbReference type="AlphaFoldDB" id="A0A183IT88"/>
<gene>
    <name evidence="1" type="ORF">SBAD_LOCUS6835</name>
</gene>
<evidence type="ECO:0000313" key="3">
    <source>
        <dbReference type="WBParaSite" id="SBAD_0000709801-mRNA-1"/>
    </source>
</evidence>
<reference evidence="1 2" key="2">
    <citation type="submission" date="2018-11" db="EMBL/GenBank/DDBJ databases">
        <authorList>
            <consortium name="Pathogen Informatics"/>
        </authorList>
    </citation>
    <scope>NUCLEOTIDE SEQUENCE [LARGE SCALE GENOMIC DNA]</scope>
</reference>
<evidence type="ECO:0000313" key="2">
    <source>
        <dbReference type="Proteomes" id="UP000270296"/>
    </source>
</evidence>
<sequence>MYTDRYNKLLNRVMKGIPRSARKELRMNLAFPMIGSRNSPDIEVIDRVDRTAVIIDVTILFENGRDEFDAGKQ</sequence>
<protein>
    <submittedName>
        <fullName evidence="3">DUF4368 domain-containing protein</fullName>
    </submittedName>
</protein>